<gene>
    <name evidence="2" type="ORF">QCN29_03710</name>
</gene>
<name>A0ABT6HGU5_9ACTN</name>
<protein>
    <submittedName>
        <fullName evidence="2">Vms1/Ankzf1 family peptidyl-tRNA hydrolase</fullName>
    </submittedName>
</protein>
<feature type="compositionally biased region" description="Basic and acidic residues" evidence="1">
    <location>
        <begin position="241"/>
        <end position="259"/>
    </location>
</feature>
<comment type="caution">
    <text evidence="2">The sequence shown here is derived from an EMBL/GenBank/DDBJ whole genome shotgun (WGS) entry which is preliminary data.</text>
</comment>
<keyword evidence="2" id="KW-0378">Hydrolase</keyword>
<keyword evidence="3" id="KW-1185">Reference proteome</keyword>
<feature type="region of interest" description="Disordered" evidence="1">
    <location>
        <begin position="148"/>
        <end position="180"/>
    </location>
</feature>
<reference evidence="2 3" key="1">
    <citation type="submission" date="2023-04" db="EMBL/GenBank/DDBJ databases">
        <title>Streptomyces chengmaiensis sp. nov. isolated from the stem of mangrove plant in Hainan.</title>
        <authorList>
            <person name="Huang X."/>
            <person name="Zhou S."/>
            <person name="Chu X."/>
            <person name="Xie Y."/>
            <person name="Lin Y."/>
        </authorList>
    </citation>
    <scope>NUCLEOTIDE SEQUENCE [LARGE SCALE GENOMIC DNA]</scope>
    <source>
        <strain evidence="2 3">HNM0663</strain>
    </source>
</reference>
<organism evidence="2 3">
    <name type="scientific">Streptomyces chengmaiensis</name>
    <dbReference type="NCBI Taxonomy" id="3040919"/>
    <lineage>
        <taxon>Bacteria</taxon>
        <taxon>Bacillati</taxon>
        <taxon>Actinomycetota</taxon>
        <taxon>Actinomycetes</taxon>
        <taxon>Kitasatosporales</taxon>
        <taxon>Streptomycetaceae</taxon>
        <taxon>Streptomyces</taxon>
    </lineage>
</organism>
<dbReference type="Pfam" id="PF18844">
    <property type="entry name" value="baeRF_family2"/>
    <property type="match status" value="1"/>
</dbReference>
<dbReference type="Proteomes" id="UP001223144">
    <property type="component" value="Unassembled WGS sequence"/>
</dbReference>
<feature type="region of interest" description="Disordered" evidence="1">
    <location>
        <begin position="232"/>
        <end position="259"/>
    </location>
</feature>
<evidence type="ECO:0000313" key="3">
    <source>
        <dbReference type="Proteomes" id="UP001223144"/>
    </source>
</evidence>
<sequence>MGTTTSIRDKVLQSLLGGPGPVCSVYLRLEPRPQQVEDARLRWQRLARQLADEGADAGAVEALARRVDAELPGSGTLVAFAAGGEVRYAAVLPAGHRGATADADFAAYGPLPHLQPLLTWRQDHPAHVLAVVDRTGADLEAYPLGGTEPIRRTVTGPDDEIERNAPGGMSQGRFQRRAEDSWEHNAVRVAETLTGVVSRVSARLVLLAGDVRAVQYLTKHLPERVRQQVSLRRVSGGRAPDGSDRVRSEQVEEETRRAGEELTSGLLRRFAEERGPGGRAVEGVHPTLRALADGRVETLVVVDDPGDRRTAWFGAAPGEVSERRPAPSVNGAPMARAPLSDVAIRTALLSGSDVRVLRPDADGAPAHGIGALCRV</sequence>
<proteinExistence type="predicted"/>
<dbReference type="InterPro" id="IPR042226">
    <property type="entry name" value="eFR1_2_sf"/>
</dbReference>
<evidence type="ECO:0000256" key="1">
    <source>
        <dbReference type="SAM" id="MobiDB-lite"/>
    </source>
</evidence>
<accession>A0ABT6HGU5</accession>
<dbReference type="RefSeq" id="WP_279926218.1">
    <property type="nucleotide sequence ID" value="NZ_JARWBG010000003.1"/>
</dbReference>
<dbReference type="EMBL" id="JARWBG010000003">
    <property type="protein sequence ID" value="MDH2387908.1"/>
    <property type="molecule type" value="Genomic_DNA"/>
</dbReference>
<dbReference type="GO" id="GO:0016787">
    <property type="term" value="F:hydrolase activity"/>
    <property type="evidence" value="ECO:0007669"/>
    <property type="project" value="UniProtKB-KW"/>
</dbReference>
<dbReference type="SUPFAM" id="SSF53137">
    <property type="entry name" value="Translational machinery components"/>
    <property type="match status" value="1"/>
</dbReference>
<dbReference type="Gene3D" id="3.30.420.60">
    <property type="entry name" value="eRF1 domain 2"/>
    <property type="match status" value="1"/>
</dbReference>
<evidence type="ECO:0000313" key="2">
    <source>
        <dbReference type="EMBL" id="MDH2387908.1"/>
    </source>
</evidence>
<dbReference type="InterPro" id="IPR040701">
    <property type="entry name" value="Bact_RF_family2"/>
</dbReference>